<dbReference type="Proteomes" id="UP000615026">
    <property type="component" value="Unassembled WGS sequence"/>
</dbReference>
<keyword evidence="2" id="KW-0255">Endonuclease</keyword>
<evidence type="ECO:0000313" key="2">
    <source>
        <dbReference type="EMBL" id="MBE9068982.1"/>
    </source>
</evidence>
<dbReference type="InterPro" id="IPR012296">
    <property type="entry name" value="Nuclease_put_TT1808"/>
</dbReference>
<dbReference type="GO" id="GO:0004519">
    <property type="term" value="F:endonuclease activity"/>
    <property type="evidence" value="ECO:0007669"/>
    <property type="project" value="UniProtKB-KW"/>
</dbReference>
<reference evidence="2" key="1">
    <citation type="submission" date="2020-10" db="EMBL/GenBank/DDBJ databases">
        <authorList>
            <person name="Castelo-Branco R."/>
            <person name="Eusebio N."/>
            <person name="Adriana R."/>
            <person name="Vieira A."/>
            <person name="Brugerolle De Fraissinette N."/>
            <person name="Rezende De Castro R."/>
            <person name="Schneider M.P."/>
            <person name="Vasconcelos V."/>
            <person name="Leao P.N."/>
        </authorList>
    </citation>
    <scope>NUCLEOTIDE SEQUENCE</scope>
    <source>
        <strain evidence="2">LEGE 11479</strain>
    </source>
</reference>
<dbReference type="PANTHER" id="PTHR47152">
    <property type="entry name" value="SLR2084 PROTEIN-RELATED"/>
    <property type="match status" value="1"/>
</dbReference>
<keyword evidence="2" id="KW-0378">Hydrolase</keyword>
<evidence type="ECO:0000313" key="3">
    <source>
        <dbReference type="Proteomes" id="UP000615026"/>
    </source>
</evidence>
<gene>
    <name evidence="2" type="ORF">IQ260_20265</name>
</gene>
<dbReference type="SUPFAM" id="SSF52980">
    <property type="entry name" value="Restriction endonuclease-like"/>
    <property type="match status" value="1"/>
</dbReference>
<dbReference type="InterPro" id="IPR011335">
    <property type="entry name" value="Restrct_endonuc-II-like"/>
</dbReference>
<protein>
    <submittedName>
        <fullName evidence="2">Uma2 family endonuclease</fullName>
    </submittedName>
</protein>
<dbReference type="EMBL" id="JADEXP010000221">
    <property type="protein sequence ID" value="MBE9068982.1"/>
    <property type="molecule type" value="Genomic_DNA"/>
</dbReference>
<accession>A0A928ZWY5</accession>
<proteinExistence type="predicted"/>
<dbReference type="RefSeq" id="WP_193994903.1">
    <property type="nucleotide sequence ID" value="NZ_JADEXP010000221.1"/>
</dbReference>
<keyword evidence="2" id="KW-0540">Nuclease</keyword>
<sequence length="216" mass="24708">MVSTAPLVKQPVPPPVGERRVVLRSLTWQGYLAVRQSLSPDRSTRLTYSEGTLEITMPLEIHGFSAWLIGRFIYILASELGMETKTMGSTTLDREILDRSSEPDAAYYIQNQPLVAGRNVDLDQDPPPDLIVEVDITHTGIDKLRLYAAMGVPEFWRYDGETWRLYQLQDSAYGELERSPTFPQVPKTKLYEFLATARVSEMRADRELREWLRSLT</sequence>
<dbReference type="Gene3D" id="3.90.1570.10">
    <property type="entry name" value="tt1808, chain A"/>
    <property type="match status" value="1"/>
</dbReference>
<comment type="caution">
    <text evidence="2">The sequence shown here is derived from an EMBL/GenBank/DDBJ whole genome shotgun (WGS) entry which is preliminary data.</text>
</comment>
<keyword evidence="3" id="KW-1185">Reference proteome</keyword>
<dbReference type="InterPro" id="IPR008538">
    <property type="entry name" value="Uma2"/>
</dbReference>
<dbReference type="Pfam" id="PF05685">
    <property type="entry name" value="Uma2"/>
    <property type="match status" value="1"/>
</dbReference>
<feature type="domain" description="Putative restriction endonuclease" evidence="1">
    <location>
        <begin position="41"/>
        <end position="178"/>
    </location>
</feature>
<dbReference type="CDD" id="cd06260">
    <property type="entry name" value="DUF820-like"/>
    <property type="match status" value="1"/>
</dbReference>
<evidence type="ECO:0000259" key="1">
    <source>
        <dbReference type="Pfam" id="PF05685"/>
    </source>
</evidence>
<name>A0A928ZWY5_LEPEC</name>
<dbReference type="PANTHER" id="PTHR47152:SF1">
    <property type="entry name" value="SLL1186 PROTEIN"/>
    <property type="match status" value="1"/>
</dbReference>
<dbReference type="AlphaFoldDB" id="A0A928ZWY5"/>
<organism evidence="2 3">
    <name type="scientific">Leptolyngbya cf. ectocarpi LEGE 11479</name>
    <dbReference type="NCBI Taxonomy" id="1828722"/>
    <lineage>
        <taxon>Bacteria</taxon>
        <taxon>Bacillati</taxon>
        <taxon>Cyanobacteriota</taxon>
        <taxon>Cyanophyceae</taxon>
        <taxon>Leptolyngbyales</taxon>
        <taxon>Leptolyngbyaceae</taxon>
        <taxon>Leptolyngbya group</taxon>
        <taxon>Leptolyngbya</taxon>
    </lineage>
</organism>